<evidence type="ECO:0000313" key="1">
    <source>
        <dbReference type="EMBL" id="CAL4072890.1"/>
    </source>
</evidence>
<gene>
    <name evidence="1" type="ORF">MNOR_LOCUS8956</name>
</gene>
<feature type="non-terminal residue" evidence="1">
    <location>
        <position position="138"/>
    </location>
</feature>
<sequence>MSTLQVQRLCQKVLGNLTKENYRQLLYNDKVFCVSLFMNTRKIHRTKRVPLQRNYGSHTIAVIENNIKLSIPLNIRQYTNATESTPPLKKAGILKKILKISLGSVIALLTTGGLLIAKEVYQDEEDPVSPENMTAPGR</sequence>
<reference evidence="1 2" key="1">
    <citation type="submission" date="2024-05" db="EMBL/GenBank/DDBJ databases">
        <authorList>
            <person name="Wallberg A."/>
        </authorList>
    </citation>
    <scope>NUCLEOTIDE SEQUENCE [LARGE SCALE GENOMIC DNA]</scope>
</reference>
<protein>
    <submittedName>
        <fullName evidence="1">Uncharacterized protein</fullName>
    </submittedName>
</protein>
<proteinExistence type="predicted"/>
<dbReference type="EMBL" id="CAXKWB010004239">
    <property type="protein sequence ID" value="CAL4072890.1"/>
    <property type="molecule type" value="Genomic_DNA"/>
</dbReference>
<comment type="caution">
    <text evidence="1">The sequence shown here is derived from an EMBL/GenBank/DDBJ whole genome shotgun (WGS) entry which is preliminary data.</text>
</comment>
<evidence type="ECO:0000313" key="2">
    <source>
        <dbReference type="Proteomes" id="UP001497623"/>
    </source>
</evidence>
<organism evidence="1 2">
    <name type="scientific">Meganyctiphanes norvegica</name>
    <name type="common">Northern krill</name>
    <name type="synonym">Thysanopoda norvegica</name>
    <dbReference type="NCBI Taxonomy" id="48144"/>
    <lineage>
        <taxon>Eukaryota</taxon>
        <taxon>Metazoa</taxon>
        <taxon>Ecdysozoa</taxon>
        <taxon>Arthropoda</taxon>
        <taxon>Crustacea</taxon>
        <taxon>Multicrustacea</taxon>
        <taxon>Malacostraca</taxon>
        <taxon>Eumalacostraca</taxon>
        <taxon>Eucarida</taxon>
        <taxon>Euphausiacea</taxon>
        <taxon>Euphausiidae</taxon>
        <taxon>Meganyctiphanes</taxon>
    </lineage>
</organism>
<accession>A0AAV2Q823</accession>
<name>A0AAV2Q823_MEGNR</name>
<dbReference type="Proteomes" id="UP001497623">
    <property type="component" value="Unassembled WGS sequence"/>
</dbReference>
<dbReference type="AlphaFoldDB" id="A0AAV2Q823"/>
<keyword evidence="2" id="KW-1185">Reference proteome</keyword>